<protein>
    <submittedName>
        <fullName evidence="1">Uncharacterized protein</fullName>
    </submittedName>
</protein>
<sequence>MPKATPQFVAHLLKLLNPAPPLPRDYPLLSPSHLRSPTSSASLLPLQHALIHVLKLLAVVDASQSSDLQFKDCVSILPDLNYHRLQFYQASLPIMNERSENEIEEEDDDDDQGVYKRRIYYRLRKSSRRFVNLLV</sequence>
<reference evidence="2" key="1">
    <citation type="journal article" date="2023" name="Commun. Biol.">
        <title>Genome analysis of Parmales, the sister group of diatoms, reveals the evolutionary specialization of diatoms from phago-mixotrophs to photoautotrophs.</title>
        <authorList>
            <person name="Ban H."/>
            <person name="Sato S."/>
            <person name="Yoshikawa S."/>
            <person name="Yamada K."/>
            <person name="Nakamura Y."/>
            <person name="Ichinomiya M."/>
            <person name="Sato N."/>
            <person name="Blanc-Mathieu R."/>
            <person name="Endo H."/>
            <person name="Kuwata A."/>
            <person name="Ogata H."/>
        </authorList>
    </citation>
    <scope>NUCLEOTIDE SEQUENCE [LARGE SCALE GENOMIC DNA]</scope>
</reference>
<evidence type="ECO:0000313" key="1">
    <source>
        <dbReference type="EMBL" id="GMH65466.1"/>
    </source>
</evidence>
<evidence type="ECO:0000313" key="2">
    <source>
        <dbReference type="Proteomes" id="UP001162640"/>
    </source>
</evidence>
<dbReference type="Proteomes" id="UP001162640">
    <property type="component" value="Unassembled WGS sequence"/>
</dbReference>
<comment type="caution">
    <text evidence="1">The sequence shown here is derived from an EMBL/GenBank/DDBJ whole genome shotgun (WGS) entry which is preliminary data.</text>
</comment>
<gene>
    <name evidence="1" type="ORF">TL16_g04207</name>
</gene>
<proteinExistence type="predicted"/>
<dbReference type="AlphaFoldDB" id="A0A9W7A416"/>
<dbReference type="EMBL" id="BLQM01000114">
    <property type="protein sequence ID" value="GMH65466.1"/>
    <property type="molecule type" value="Genomic_DNA"/>
</dbReference>
<accession>A0A9W7A416</accession>
<organism evidence="1 2">
    <name type="scientific">Triparma laevis f. inornata</name>
    <dbReference type="NCBI Taxonomy" id="1714386"/>
    <lineage>
        <taxon>Eukaryota</taxon>
        <taxon>Sar</taxon>
        <taxon>Stramenopiles</taxon>
        <taxon>Ochrophyta</taxon>
        <taxon>Bolidophyceae</taxon>
        <taxon>Parmales</taxon>
        <taxon>Triparmaceae</taxon>
        <taxon>Triparma</taxon>
    </lineage>
</organism>
<name>A0A9W7A416_9STRA</name>